<dbReference type="PROSITE" id="PS50005">
    <property type="entry name" value="TPR"/>
    <property type="match status" value="1"/>
</dbReference>
<dbReference type="Proteomes" id="UP000619293">
    <property type="component" value="Unassembled WGS sequence"/>
</dbReference>
<protein>
    <recommendedName>
        <fullName evidence="4">Tetratricopeptide repeat protein</fullName>
    </recommendedName>
</protein>
<accession>A0A8J3K735</accession>
<proteinExistence type="predicted"/>
<dbReference type="PANTHER" id="PTHR47691:SF3">
    <property type="entry name" value="HTH-TYPE TRANSCRIPTIONAL REGULATOR RV0890C-RELATED"/>
    <property type="match status" value="1"/>
</dbReference>
<evidence type="ECO:0000256" key="1">
    <source>
        <dbReference type="PROSITE-ProRule" id="PRU00339"/>
    </source>
</evidence>
<dbReference type="Gene3D" id="1.25.40.10">
    <property type="entry name" value="Tetratricopeptide repeat domain"/>
    <property type="match status" value="2"/>
</dbReference>
<dbReference type="SUPFAM" id="SSF48452">
    <property type="entry name" value="TPR-like"/>
    <property type="match status" value="2"/>
</dbReference>
<comment type="caution">
    <text evidence="2">The sequence shown here is derived from an EMBL/GenBank/DDBJ whole genome shotgun (WGS) entry which is preliminary data.</text>
</comment>
<dbReference type="Pfam" id="PF13424">
    <property type="entry name" value="TPR_12"/>
    <property type="match status" value="2"/>
</dbReference>
<dbReference type="PANTHER" id="PTHR47691">
    <property type="entry name" value="REGULATOR-RELATED"/>
    <property type="match status" value="1"/>
</dbReference>
<dbReference type="RefSeq" id="WP_191839060.1">
    <property type="nucleotide sequence ID" value="NZ_BAAALB010000006.1"/>
</dbReference>
<dbReference type="InterPro" id="IPR011990">
    <property type="entry name" value="TPR-like_helical_dom_sf"/>
</dbReference>
<dbReference type="EMBL" id="BONG01000093">
    <property type="protein sequence ID" value="GIF94366.1"/>
    <property type="molecule type" value="Genomic_DNA"/>
</dbReference>
<dbReference type="InterPro" id="IPR027417">
    <property type="entry name" value="P-loop_NTPase"/>
</dbReference>
<dbReference type="InterPro" id="IPR019734">
    <property type="entry name" value="TPR_rpt"/>
</dbReference>
<keyword evidence="3" id="KW-1185">Reference proteome</keyword>
<dbReference type="SUPFAM" id="SSF52540">
    <property type="entry name" value="P-loop containing nucleoside triphosphate hydrolases"/>
    <property type="match status" value="1"/>
</dbReference>
<dbReference type="SMART" id="SM00028">
    <property type="entry name" value="TPR"/>
    <property type="match status" value="6"/>
</dbReference>
<feature type="repeat" description="TPR" evidence="1">
    <location>
        <begin position="467"/>
        <end position="500"/>
    </location>
</feature>
<name>A0A8J3K735_9ACTN</name>
<evidence type="ECO:0000313" key="2">
    <source>
        <dbReference type="EMBL" id="GIF94366.1"/>
    </source>
</evidence>
<evidence type="ECO:0000313" key="3">
    <source>
        <dbReference type="Proteomes" id="UP000619293"/>
    </source>
</evidence>
<reference evidence="2 3" key="1">
    <citation type="submission" date="2021-01" db="EMBL/GenBank/DDBJ databases">
        <title>Whole genome shotgun sequence of Catellatospora chokoriensis NBRC 107358.</title>
        <authorList>
            <person name="Komaki H."/>
            <person name="Tamura T."/>
        </authorList>
    </citation>
    <scope>NUCLEOTIDE SEQUENCE [LARGE SCALE GENOMIC DNA]</scope>
    <source>
        <strain evidence="2 3">NBRC 107358</strain>
    </source>
</reference>
<keyword evidence="1" id="KW-0802">TPR repeat</keyword>
<evidence type="ECO:0008006" key="4">
    <source>
        <dbReference type="Google" id="ProtNLM"/>
    </source>
</evidence>
<gene>
    <name evidence="2" type="ORF">Cch02nite_78100</name>
</gene>
<dbReference type="PRINTS" id="PR00364">
    <property type="entry name" value="DISEASERSIST"/>
</dbReference>
<dbReference type="Gene3D" id="3.40.50.300">
    <property type="entry name" value="P-loop containing nucleotide triphosphate hydrolases"/>
    <property type="match status" value="1"/>
</dbReference>
<dbReference type="GO" id="GO:0043531">
    <property type="term" value="F:ADP binding"/>
    <property type="evidence" value="ECO:0007669"/>
    <property type="project" value="InterPro"/>
</dbReference>
<sequence length="760" mass="85218">MGIDSIDGASLNRQNRINQLPRDVRLIGRDQELAELRRSLRPVDYLQSATISPISGLPGVGKSALAIHFAHTLEKEYPFGAFYADFLQQAEGLEPLSASQVLRRFMAEFMAPADIPEGLDEMSGRWQTAIQGHRAIILLDNVNSYEQIRPIIPHSRSCHVIVTSHVRLGDLQVGTLPLRPLGMEHAVELYDLIAEHTTARVGKDDELRKVLESCGGLPLPIRVLAARMSASPNLSLASVQDALRDNAGLSRALGPGQDSVAASFRVAYDALGLRAKRLFRRLGAVPGESFQPQLAAHLGETSLNEAVDLLESLEQRQFVLRSRDEQYFYLHSIVRRFAIEQLEKDEGDENNSAQLSTLGRILDHYQEKVSQLQQSADASVLRLGAPTRQSAARKTQDPGLSWVGKERFNLVAAVQQACDSRYVDKAWRLAVALGDYFEIRSDWENWKATHEAALGALQYAVDAFGRAKVQQGLGRMHRGLGNTDEAVRCYRQALAVFRLHGPELEIALTLLALGDVYRYARAWDPARNCLEQSHRILEDLHQRRALAIVKRSLGALDRLKGDWQAAERYYLDATAMLEELGDKRWVAATRLSLADVYLDRGNSSKAAALLEECLTEFERIGDTHWQALTLRSLGEALRMQQRFAEARERLERSRELLEATGEILWQAQVVHSLGLVYLNERRGGEALSEFDTCLKIFEDKDDSLWEARTYVSIGAAKALIHQEDGTAEVREWLARAWPIFVEQGAEEDLKNLNERLDLLS</sequence>
<organism evidence="2 3">
    <name type="scientific">Catellatospora chokoriensis</name>
    <dbReference type="NCBI Taxonomy" id="310353"/>
    <lineage>
        <taxon>Bacteria</taxon>
        <taxon>Bacillati</taxon>
        <taxon>Actinomycetota</taxon>
        <taxon>Actinomycetes</taxon>
        <taxon>Micromonosporales</taxon>
        <taxon>Micromonosporaceae</taxon>
        <taxon>Catellatospora</taxon>
    </lineage>
</organism>
<dbReference type="AlphaFoldDB" id="A0A8J3K735"/>